<dbReference type="Pfam" id="PF17941">
    <property type="entry name" value="PP_kinase_C_1"/>
    <property type="match status" value="1"/>
</dbReference>
<dbReference type="GO" id="GO:0008976">
    <property type="term" value="F:polyphosphate kinase activity"/>
    <property type="evidence" value="ECO:0007669"/>
    <property type="project" value="UniProtKB-UniRule"/>
</dbReference>
<feature type="domain" description="Polyphosphate kinase middle" evidence="8">
    <location>
        <begin position="132"/>
        <end position="310"/>
    </location>
</feature>
<feature type="domain" description="Polyphosphate kinase C-terminal" evidence="10">
    <location>
        <begin position="510"/>
        <end position="680"/>
    </location>
</feature>
<feature type="domain" description="Polyphosphate kinase C-terminal" evidence="11">
    <location>
        <begin position="339"/>
        <end position="502"/>
    </location>
</feature>
<evidence type="ECO:0000259" key="10">
    <source>
        <dbReference type="Pfam" id="PF13090"/>
    </source>
</evidence>
<comment type="function">
    <text evidence="6 7">Catalyzes the reversible transfer of the terminal phosphate of ATP to form a long-chain polyphosphate (polyP).</text>
</comment>
<dbReference type="InterPro" id="IPR024953">
    <property type="entry name" value="PP_kinase_middle"/>
</dbReference>
<feature type="binding site" evidence="6">
    <location>
        <position position="475"/>
    </location>
    <ligand>
        <name>ATP</name>
        <dbReference type="ChEBI" id="CHEBI:30616"/>
    </ligand>
</feature>
<dbReference type="InterPro" id="IPR036832">
    <property type="entry name" value="PPK_N_dom_sf"/>
</dbReference>
<name>A0A1S6IQ33_9LACT</name>
<organism evidence="12 13">
    <name type="scientific">Jeotgalibaca dankookensis</name>
    <dbReference type="NCBI Taxonomy" id="708126"/>
    <lineage>
        <taxon>Bacteria</taxon>
        <taxon>Bacillati</taxon>
        <taxon>Bacillota</taxon>
        <taxon>Bacilli</taxon>
        <taxon>Lactobacillales</taxon>
        <taxon>Carnobacteriaceae</taxon>
        <taxon>Jeotgalibaca</taxon>
    </lineage>
</organism>
<keyword evidence="4 6" id="KW-0418">Kinase</keyword>
<feature type="binding site" evidence="6">
    <location>
        <position position="599"/>
    </location>
    <ligand>
        <name>ATP</name>
        <dbReference type="ChEBI" id="CHEBI:30616"/>
    </ligand>
</feature>
<dbReference type="InterPro" id="IPR036830">
    <property type="entry name" value="PP_kinase_middle_dom_sf"/>
</dbReference>
<sequence length="694" mass="80310">MTIPINQYDLHAPEYFFNRELSWLAFNQRVILEAKDETNPLLEKARFLAIGSSNLDEFFMVRVARLQDQLKLAPAHRDLNSQLTAHQQLQAISEMNRENTHLQYELFSQLKKEFSDQDIFFSSFDQLDPLEKDEATNHFRKNILPLLDPIRIDNRGEFPKLQNKRLYLFARLRKSQVDSLTVIPLSESLERFYILRSENKIKVILIEDLVESLLGELFSNFELVSTFPFRITRNANFEIDEDDGDDFLVVMEEAIRQRQDGETVRLEVKVDLLNKAHQIDFAFLKNQLEVNQRECYIFHDTLDLTFLFELITELQDGFPTFLYSPFSPIIPRELRDHSLFTGIKKGDVFLHHPYDSFQPVIDFIDEAANNPQTYAIKQTLYRLSEASPIIASLKQAAENGIAVTVLVELKARFDEKNNIHWAKELEDSGASVLYGVTGLKTHSKISLVIKNEGHHRVCYAHIGTGNYNDHTARGYEDMGIFTNHPELVEDAHTFFNYLIEQANRPTYRQLSVSPYDIRSSLIHYIDREIALHQQYGNGRMIAKMNSLTDKTLIIKLYEASQGGVQVDLIIRGICCLRPGIPGVSDNIRVTSVIGRYLEHSRIYYFHHNGKDNLFLSSADMMTRNMINRVEIAFPILDATIKQEIQTILSVYLADNQKAWSLTKNGDYLPIKNQEKPLSAQNYFIKKALDEEKKK</sequence>
<dbReference type="NCBIfam" id="TIGR03705">
    <property type="entry name" value="poly_P_kin"/>
    <property type="match status" value="1"/>
</dbReference>
<dbReference type="PIRSF" id="PIRSF015589">
    <property type="entry name" value="PP_kinase"/>
    <property type="match status" value="1"/>
</dbReference>
<comment type="catalytic activity">
    <reaction evidence="6 7">
        <text>[phosphate](n) + ATP = [phosphate](n+1) + ADP</text>
        <dbReference type="Rhea" id="RHEA:19573"/>
        <dbReference type="Rhea" id="RHEA-COMP:9859"/>
        <dbReference type="Rhea" id="RHEA-COMP:14280"/>
        <dbReference type="ChEBI" id="CHEBI:16838"/>
        <dbReference type="ChEBI" id="CHEBI:30616"/>
        <dbReference type="ChEBI" id="CHEBI:456216"/>
        <dbReference type="EC" id="2.7.4.1"/>
    </reaction>
</comment>
<dbReference type="NCBIfam" id="NF003921">
    <property type="entry name" value="PRK05443.2-2"/>
    <property type="match status" value="1"/>
</dbReference>
<keyword evidence="6" id="KW-0479">Metal-binding</keyword>
<dbReference type="SUPFAM" id="SSF140356">
    <property type="entry name" value="PPK N-terminal domain-like"/>
    <property type="match status" value="1"/>
</dbReference>
<feature type="binding site" evidence="6">
    <location>
        <position position="412"/>
    </location>
    <ligand>
        <name>Mg(2+)</name>
        <dbReference type="ChEBI" id="CHEBI:18420"/>
    </ligand>
</feature>
<feature type="binding site" evidence="6">
    <location>
        <position position="54"/>
    </location>
    <ligand>
        <name>ATP</name>
        <dbReference type="ChEBI" id="CHEBI:30616"/>
    </ligand>
</feature>
<dbReference type="SUPFAM" id="SSF143724">
    <property type="entry name" value="PHP14-like"/>
    <property type="match status" value="1"/>
</dbReference>
<dbReference type="NCBIfam" id="NF003917">
    <property type="entry name" value="PRK05443.1-1"/>
    <property type="match status" value="1"/>
</dbReference>
<keyword evidence="13" id="KW-1185">Reference proteome</keyword>
<dbReference type="Pfam" id="PF13090">
    <property type="entry name" value="PP_kinase_C"/>
    <property type="match status" value="1"/>
</dbReference>
<dbReference type="SUPFAM" id="SSF56024">
    <property type="entry name" value="Phospholipase D/nuclease"/>
    <property type="match status" value="2"/>
</dbReference>
<dbReference type="Pfam" id="PF13089">
    <property type="entry name" value="PP_kinase_N"/>
    <property type="match status" value="1"/>
</dbReference>
<dbReference type="Pfam" id="PF02503">
    <property type="entry name" value="PP_kinase"/>
    <property type="match status" value="1"/>
</dbReference>
<keyword evidence="6" id="KW-0460">Magnesium</keyword>
<keyword evidence="5 6" id="KW-0067">ATP-binding</keyword>
<evidence type="ECO:0000259" key="11">
    <source>
        <dbReference type="Pfam" id="PF17941"/>
    </source>
</evidence>
<reference evidence="12 13" key="1">
    <citation type="journal article" date="2014" name="Int. J. Syst. Evol. Microbiol.">
        <title>Jeotgalibaca dankookensis gen. nov., sp. nov., a member of the family Carnobacteriaceae, isolated from seujeot (Korean traditional food).</title>
        <authorList>
            <person name="Lee D.G."/>
            <person name="Trujillo M.E."/>
            <person name="Kang H."/>
            <person name="Ahn T.Y."/>
        </authorList>
    </citation>
    <scope>NUCLEOTIDE SEQUENCE [LARGE SCALE GENOMIC DNA]</scope>
    <source>
        <strain evidence="12 13">EX-07</strain>
    </source>
</reference>
<dbReference type="InterPro" id="IPR003414">
    <property type="entry name" value="PP_kinase"/>
</dbReference>
<dbReference type="Gene3D" id="3.30.1840.10">
    <property type="entry name" value="Polyphosphate kinase middle domain"/>
    <property type="match status" value="1"/>
</dbReference>
<dbReference type="CDD" id="cd09168">
    <property type="entry name" value="PLDc_PaPPK1_C2_like"/>
    <property type="match status" value="1"/>
</dbReference>
<dbReference type="Gene3D" id="1.20.58.310">
    <property type="entry name" value="Polyphosphate kinase N-terminal domain"/>
    <property type="match status" value="1"/>
</dbReference>
<evidence type="ECO:0000256" key="5">
    <source>
        <dbReference type="ARBA" id="ARBA00022840"/>
    </source>
</evidence>
<evidence type="ECO:0000256" key="1">
    <source>
        <dbReference type="ARBA" id="ARBA00022553"/>
    </source>
</evidence>
<evidence type="ECO:0000259" key="8">
    <source>
        <dbReference type="Pfam" id="PF02503"/>
    </source>
</evidence>
<evidence type="ECO:0000313" key="13">
    <source>
        <dbReference type="Proteomes" id="UP000188993"/>
    </source>
</evidence>
<accession>A0A1S6IQ33</accession>
<dbReference type="EC" id="2.7.4.1" evidence="6 7"/>
<evidence type="ECO:0000256" key="4">
    <source>
        <dbReference type="ARBA" id="ARBA00022777"/>
    </source>
</evidence>
<evidence type="ECO:0000256" key="2">
    <source>
        <dbReference type="ARBA" id="ARBA00022679"/>
    </source>
</evidence>
<dbReference type="PANTHER" id="PTHR30218">
    <property type="entry name" value="POLYPHOSPHATE KINASE"/>
    <property type="match status" value="1"/>
</dbReference>
<keyword evidence="2 6" id="KW-0808">Transferase</keyword>
<feature type="domain" description="Polyphosphate kinase N-terminal" evidence="9">
    <location>
        <begin position="16"/>
        <end position="121"/>
    </location>
</feature>
<protein>
    <recommendedName>
        <fullName evidence="6 7">Polyphosphate kinase</fullName>
        <ecNumber evidence="6 7">2.7.4.1</ecNumber>
    </recommendedName>
    <alternativeName>
        <fullName evidence="6">ATP-polyphosphate phosphotransferase</fullName>
    </alternativeName>
    <alternativeName>
        <fullName evidence="6">Polyphosphoric acid kinase</fullName>
    </alternativeName>
</protein>
<comment type="PTM">
    <text evidence="6 7">An intermediate of this reaction is the autophosphorylated ppk in which a phosphate is covalently linked to a histidine residue through a N-P bond.</text>
</comment>
<dbReference type="GO" id="GO:0006799">
    <property type="term" value="P:polyphosphate biosynthetic process"/>
    <property type="evidence" value="ECO:0007669"/>
    <property type="project" value="UniProtKB-UniRule"/>
</dbReference>
<dbReference type="InterPro" id="IPR025198">
    <property type="entry name" value="PPK_N_dom"/>
</dbReference>
<dbReference type="GO" id="GO:0046872">
    <property type="term" value="F:metal ion binding"/>
    <property type="evidence" value="ECO:0007669"/>
    <property type="project" value="UniProtKB-KW"/>
</dbReference>
<dbReference type="OrthoDB" id="9761456at2"/>
<dbReference type="Proteomes" id="UP000188993">
    <property type="component" value="Chromosome"/>
</dbReference>
<dbReference type="InterPro" id="IPR025200">
    <property type="entry name" value="PPK_C_dom2"/>
</dbReference>
<evidence type="ECO:0000256" key="6">
    <source>
        <dbReference type="HAMAP-Rule" id="MF_00347"/>
    </source>
</evidence>
<evidence type="ECO:0000313" key="12">
    <source>
        <dbReference type="EMBL" id="AQS53663.1"/>
    </source>
</evidence>
<dbReference type="AlphaFoldDB" id="A0A1S6IQ33"/>
<dbReference type="KEGG" id="jda:BW727_101296"/>
<comment type="cofactor">
    <cofactor evidence="6">
        <name>Mg(2+)</name>
        <dbReference type="ChEBI" id="CHEBI:18420"/>
    </cofactor>
</comment>
<comment type="similarity">
    <text evidence="6 7">Belongs to the polyphosphate kinase 1 (PPK1) family.</text>
</comment>
<dbReference type="EMBL" id="CP019728">
    <property type="protein sequence ID" value="AQS53663.1"/>
    <property type="molecule type" value="Genomic_DNA"/>
</dbReference>
<dbReference type="HAMAP" id="MF_00347">
    <property type="entry name" value="Polyphosphate_kinase"/>
    <property type="match status" value="1"/>
</dbReference>
<dbReference type="RefSeq" id="WP_062468684.1">
    <property type="nucleotide sequence ID" value="NZ_BBYN01000009.1"/>
</dbReference>
<dbReference type="PANTHER" id="PTHR30218:SF0">
    <property type="entry name" value="POLYPHOSPHATE KINASE"/>
    <property type="match status" value="1"/>
</dbReference>
<dbReference type="STRING" id="708126.BW727_101296"/>
<keyword evidence="3 6" id="KW-0547">Nucleotide-binding</keyword>
<gene>
    <name evidence="6 12" type="primary">ppk</name>
    <name evidence="12" type="ORF">BW727_101296</name>
</gene>
<evidence type="ECO:0000256" key="7">
    <source>
        <dbReference type="RuleBase" id="RU003800"/>
    </source>
</evidence>
<dbReference type="Gene3D" id="3.30.870.10">
    <property type="entry name" value="Endonuclease Chain A"/>
    <property type="match status" value="2"/>
</dbReference>
<evidence type="ECO:0000256" key="3">
    <source>
        <dbReference type="ARBA" id="ARBA00022741"/>
    </source>
</evidence>
<feature type="binding site" evidence="6">
    <location>
        <position position="571"/>
    </location>
    <ligand>
        <name>ATP</name>
        <dbReference type="ChEBI" id="CHEBI:30616"/>
    </ligand>
</feature>
<keyword evidence="1 6" id="KW-0597">Phosphoprotein</keyword>
<proteinExistence type="inferred from homology"/>
<dbReference type="InterPro" id="IPR041108">
    <property type="entry name" value="PP_kinase_C_1"/>
</dbReference>
<dbReference type="GO" id="GO:0009358">
    <property type="term" value="C:polyphosphate kinase complex"/>
    <property type="evidence" value="ECO:0007669"/>
    <property type="project" value="InterPro"/>
</dbReference>
<feature type="active site" description="Phosphohistidine intermediate" evidence="6">
    <location>
        <position position="442"/>
    </location>
</feature>
<dbReference type="GO" id="GO:0005524">
    <property type="term" value="F:ATP binding"/>
    <property type="evidence" value="ECO:0007669"/>
    <property type="project" value="UniProtKB-KW"/>
</dbReference>
<feature type="binding site" evidence="6">
    <location>
        <position position="382"/>
    </location>
    <ligand>
        <name>Mg(2+)</name>
        <dbReference type="ChEBI" id="CHEBI:18420"/>
    </ligand>
</feature>
<evidence type="ECO:0000259" key="9">
    <source>
        <dbReference type="Pfam" id="PF13089"/>
    </source>
</evidence>